<feature type="non-terminal residue" evidence="2">
    <location>
        <position position="1"/>
    </location>
</feature>
<evidence type="ECO:0000256" key="1">
    <source>
        <dbReference type="SAM" id="MobiDB-lite"/>
    </source>
</evidence>
<evidence type="ECO:0000313" key="3">
    <source>
        <dbReference type="Proteomes" id="UP000823775"/>
    </source>
</evidence>
<evidence type="ECO:0000313" key="2">
    <source>
        <dbReference type="EMBL" id="MCE2056041.1"/>
    </source>
</evidence>
<comment type="caution">
    <text evidence="2">The sequence shown here is derived from an EMBL/GenBank/DDBJ whole genome shotgun (WGS) entry which is preliminary data.</text>
</comment>
<feature type="region of interest" description="Disordered" evidence="1">
    <location>
        <begin position="115"/>
        <end position="161"/>
    </location>
</feature>
<feature type="compositionally biased region" description="Polar residues" evidence="1">
    <location>
        <begin position="151"/>
        <end position="161"/>
    </location>
</feature>
<sequence>LKGEIDCTTKSTPVVLHNNLLIESLTAHGPIRRTIVISQRGRCIGSWVCTKDPTFVSSFNDRQQRAVVNYNNPLISINKKQQAVSRTKGNCKKAKQIRDELESYSSSGLEVHYNTASSTNLQRVTTRKSPKPKKLSRHNLTSPPPMREVTRSSLMVTTLLR</sequence>
<proteinExistence type="predicted"/>
<feature type="compositionally biased region" description="Polar residues" evidence="1">
    <location>
        <begin position="115"/>
        <end position="124"/>
    </location>
</feature>
<organism evidence="2 3">
    <name type="scientific">Datura stramonium</name>
    <name type="common">Jimsonweed</name>
    <name type="synonym">Common thornapple</name>
    <dbReference type="NCBI Taxonomy" id="4076"/>
    <lineage>
        <taxon>Eukaryota</taxon>
        <taxon>Viridiplantae</taxon>
        <taxon>Streptophyta</taxon>
        <taxon>Embryophyta</taxon>
        <taxon>Tracheophyta</taxon>
        <taxon>Spermatophyta</taxon>
        <taxon>Magnoliopsida</taxon>
        <taxon>eudicotyledons</taxon>
        <taxon>Gunneridae</taxon>
        <taxon>Pentapetalae</taxon>
        <taxon>asterids</taxon>
        <taxon>lamiids</taxon>
        <taxon>Solanales</taxon>
        <taxon>Solanaceae</taxon>
        <taxon>Solanoideae</taxon>
        <taxon>Datureae</taxon>
        <taxon>Datura</taxon>
    </lineage>
</organism>
<accession>A0ABS8W5B3</accession>
<keyword evidence="3" id="KW-1185">Reference proteome</keyword>
<dbReference type="EMBL" id="JACEIK010006648">
    <property type="protein sequence ID" value="MCE2056041.1"/>
    <property type="molecule type" value="Genomic_DNA"/>
</dbReference>
<reference evidence="2 3" key="1">
    <citation type="journal article" date="2021" name="BMC Genomics">
        <title>Datura genome reveals duplications of psychoactive alkaloid biosynthetic genes and high mutation rate following tissue culture.</title>
        <authorList>
            <person name="Rajewski A."/>
            <person name="Carter-House D."/>
            <person name="Stajich J."/>
            <person name="Litt A."/>
        </authorList>
    </citation>
    <scope>NUCLEOTIDE SEQUENCE [LARGE SCALE GENOMIC DNA]</scope>
    <source>
        <strain evidence="2">AR-01</strain>
    </source>
</reference>
<name>A0ABS8W5B3_DATST</name>
<gene>
    <name evidence="2" type="ORF">HAX54_043952</name>
</gene>
<dbReference type="Proteomes" id="UP000823775">
    <property type="component" value="Unassembled WGS sequence"/>
</dbReference>
<protein>
    <submittedName>
        <fullName evidence="2">Uncharacterized protein</fullName>
    </submittedName>
</protein>
<feature type="compositionally biased region" description="Basic residues" evidence="1">
    <location>
        <begin position="125"/>
        <end position="137"/>
    </location>
</feature>